<evidence type="ECO:0000256" key="1">
    <source>
        <dbReference type="SAM" id="MobiDB-lite"/>
    </source>
</evidence>
<accession>A0ABU6TKT3</accession>
<name>A0ABU6TKT3_9FABA</name>
<comment type="caution">
    <text evidence="2">The sequence shown here is derived from an EMBL/GenBank/DDBJ whole genome shotgun (WGS) entry which is preliminary data.</text>
</comment>
<dbReference type="EMBL" id="JASCZI010091195">
    <property type="protein sequence ID" value="MED6149415.1"/>
    <property type="molecule type" value="Genomic_DNA"/>
</dbReference>
<proteinExistence type="predicted"/>
<feature type="compositionally biased region" description="Basic and acidic residues" evidence="1">
    <location>
        <begin position="22"/>
        <end position="33"/>
    </location>
</feature>
<gene>
    <name evidence="2" type="ORF">PIB30_062191</name>
</gene>
<sequence length="173" mass="18990">MSQHVGSTSLLKLPRLTIRERFDDESEENRLFDQYEILGDSPIRDSNAQSPPPPHPPPPPPVQPNDDETVTVEIASTAMDVKEVWDVTRTTSTTAQEIAQSFRQRRNHAHGLAGVGVSDGFHPPCPDVPTAACGWQPANTTSARSAIFPIPTTSDPIVLLTIYLAQSSHYYYG</sequence>
<protein>
    <submittedName>
        <fullName evidence="2">Uncharacterized protein</fullName>
    </submittedName>
</protein>
<dbReference type="Proteomes" id="UP001341840">
    <property type="component" value="Unassembled WGS sequence"/>
</dbReference>
<feature type="region of interest" description="Disordered" evidence="1">
    <location>
        <begin position="22"/>
        <end position="68"/>
    </location>
</feature>
<evidence type="ECO:0000313" key="3">
    <source>
        <dbReference type="Proteomes" id="UP001341840"/>
    </source>
</evidence>
<reference evidence="2 3" key="1">
    <citation type="journal article" date="2023" name="Plants (Basel)">
        <title>Bridging the Gap: Combining Genomics and Transcriptomics Approaches to Understand Stylosanthes scabra, an Orphan Legume from the Brazilian Caatinga.</title>
        <authorList>
            <person name="Ferreira-Neto J.R.C."/>
            <person name="da Silva M.D."/>
            <person name="Binneck E."/>
            <person name="de Melo N.F."/>
            <person name="da Silva R.H."/>
            <person name="de Melo A.L.T.M."/>
            <person name="Pandolfi V."/>
            <person name="Bustamante F.O."/>
            <person name="Brasileiro-Vidal A.C."/>
            <person name="Benko-Iseppon A.M."/>
        </authorList>
    </citation>
    <scope>NUCLEOTIDE SEQUENCE [LARGE SCALE GENOMIC DNA]</scope>
    <source>
        <tissue evidence="2">Leaves</tissue>
    </source>
</reference>
<evidence type="ECO:0000313" key="2">
    <source>
        <dbReference type="EMBL" id="MED6149415.1"/>
    </source>
</evidence>
<keyword evidence="3" id="KW-1185">Reference proteome</keyword>
<feature type="compositionally biased region" description="Pro residues" evidence="1">
    <location>
        <begin position="50"/>
        <end position="63"/>
    </location>
</feature>
<organism evidence="2 3">
    <name type="scientific">Stylosanthes scabra</name>
    <dbReference type="NCBI Taxonomy" id="79078"/>
    <lineage>
        <taxon>Eukaryota</taxon>
        <taxon>Viridiplantae</taxon>
        <taxon>Streptophyta</taxon>
        <taxon>Embryophyta</taxon>
        <taxon>Tracheophyta</taxon>
        <taxon>Spermatophyta</taxon>
        <taxon>Magnoliopsida</taxon>
        <taxon>eudicotyledons</taxon>
        <taxon>Gunneridae</taxon>
        <taxon>Pentapetalae</taxon>
        <taxon>rosids</taxon>
        <taxon>fabids</taxon>
        <taxon>Fabales</taxon>
        <taxon>Fabaceae</taxon>
        <taxon>Papilionoideae</taxon>
        <taxon>50 kb inversion clade</taxon>
        <taxon>dalbergioids sensu lato</taxon>
        <taxon>Dalbergieae</taxon>
        <taxon>Pterocarpus clade</taxon>
        <taxon>Stylosanthes</taxon>
    </lineage>
</organism>